<evidence type="ECO:0000313" key="4">
    <source>
        <dbReference type="EMBL" id="CAF3365258.1"/>
    </source>
</evidence>
<evidence type="ECO:0000313" key="9">
    <source>
        <dbReference type="EMBL" id="CAF4696201.1"/>
    </source>
</evidence>
<name>A0A817R1G1_9BILA</name>
<reference evidence="2" key="1">
    <citation type="submission" date="2021-02" db="EMBL/GenBank/DDBJ databases">
        <authorList>
            <person name="Nowell W R."/>
        </authorList>
    </citation>
    <scope>NUCLEOTIDE SEQUENCE</scope>
</reference>
<evidence type="ECO:0000313" key="10">
    <source>
        <dbReference type="Proteomes" id="UP000663825"/>
    </source>
</evidence>
<dbReference type="Proteomes" id="UP000663851">
    <property type="component" value="Unassembled WGS sequence"/>
</dbReference>
<evidence type="ECO:0000313" key="2">
    <source>
        <dbReference type="EMBL" id="CAF3219349.1"/>
    </source>
</evidence>
<dbReference type="Proteomes" id="UP000663862">
    <property type="component" value="Unassembled WGS sequence"/>
</dbReference>
<evidence type="ECO:0000313" key="3">
    <source>
        <dbReference type="EMBL" id="CAF3349547.1"/>
    </source>
</evidence>
<evidence type="ECO:0000313" key="7">
    <source>
        <dbReference type="EMBL" id="CAF4475165.1"/>
    </source>
</evidence>
<protein>
    <recommendedName>
        <fullName evidence="1">N-acetyltransferase domain-containing protein</fullName>
    </recommendedName>
</protein>
<dbReference type="Proteomes" id="UP000663833">
    <property type="component" value="Unassembled WGS sequence"/>
</dbReference>
<keyword evidence="11" id="KW-1185">Reference proteome</keyword>
<dbReference type="PROSITE" id="PS51186">
    <property type="entry name" value="GNAT"/>
    <property type="match status" value="1"/>
</dbReference>
<feature type="domain" description="N-acetyltransferase" evidence="1">
    <location>
        <begin position="128"/>
        <end position="282"/>
    </location>
</feature>
<dbReference type="EMBL" id="CAJOBP010004983">
    <property type="protein sequence ID" value="CAF4456951.1"/>
    <property type="molecule type" value="Genomic_DNA"/>
</dbReference>
<dbReference type="Pfam" id="PF13508">
    <property type="entry name" value="Acetyltransf_7"/>
    <property type="match status" value="1"/>
</dbReference>
<dbReference type="EMBL" id="CAJNXB010002131">
    <property type="protein sequence ID" value="CAF3219349.1"/>
    <property type="molecule type" value="Genomic_DNA"/>
</dbReference>
<dbReference type="InterPro" id="IPR016181">
    <property type="entry name" value="Acyl_CoA_acyltransferase"/>
</dbReference>
<gene>
    <name evidence="5" type="ORF">FME351_LOCUS30517</name>
    <name evidence="3" type="ORF">GRG538_LOCUS5395</name>
    <name evidence="7" type="ORF">HFQ381_LOCUS25766</name>
    <name evidence="4" type="ORF">LUA448_LOCUS14329</name>
    <name evidence="9" type="ORF">QYT958_LOCUS17503</name>
    <name evidence="2" type="ORF">TIS948_LOCUS13546</name>
    <name evidence="8" type="ORF">TSG867_LOCUS26462</name>
    <name evidence="6" type="ORF">UJA718_LOCUS23205</name>
</gene>
<dbReference type="Proteomes" id="UP000663825">
    <property type="component" value="Unassembled WGS sequence"/>
</dbReference>
<dbReference type="OrthoDB" id="10039976at2759"/>
<dbReference type="EMBL" id="CAJNYD010001797">
    <property type="protein sequence ID" value="CAF3365258.1"/>
    <property type="molecule type" value="Genomic_DNA"/>
</dbReference>
<sequence length="282" mass="32326">MFRVDINDELKLIQVKTNEESKAEILAEGYFTFDEPGHAVLVVFKYINILPEDYCKLGQLLSTFILYVGQYFKSLICLRLPVTFDNLIDFNKLEFKPNISNFMAIKNDNLKYYADRNIASQQDQYVLITDKQLILGFAESLYNILKQEAYWCATLTLEEMKNRINSSAHIAMILDKAYNQPCGYGRLFLLKINTQLFGYMSDVAINSSHQSKGLGSILVNHFVGTFLKEYIELENIDCTLCLLCADKGSGAIPASKIYRKAGFEYLTDHGNRIAIFSNREFR</sequence>
<dbReference type="EMBL" id="CAJNYU010004337">
    <property type="protein sequence ID" value="CAF3745296.1"/>
    <property type="molecule type" value="Genomic_DNA"/>
</dbReference>
<dbReference type="Proteomes" id="UP000663848">
    <property type="component" value="Unassembled WGS sequence"/>
</dbReference>
<evidence type="ECO:0000313" key="5">
    <source>
        <dbReference type="EMBL" id="CAF3745296.1"/>
    </source>
</evidence>
<evidence type="ECO:0000313" key="8">
    <source>
        <dbReference type="EMBL" id="CAF4579113.1"/>
    </source>
</evidence>
<dbReference type="GO" id="GO:0016747">
    <property type="term" value="F:acyltransferase activity, transferring groups other than amino-acyl groups"/>
    <property type="evidence" value="ECO:0007669"/>
    <property type="project" value="InterPro"/>
</dbReference>
<proteinExistence type="predicted"/>
<dbReference type="AlphaFoldDB" id="A0A817R1G1"/>
<dbReference type="Proteomes" id="UP000663873">
    <property type="component" value="Unassembled WGS sequence"/>
</dbReference>
<organism evidence="2 10">
    <name type="scientific">Rotaria socialis</name>
    <dbReference type="NCBI Taxonomy" id="392032"/>
    <lineage>
        <taxon>Eukaryota</taxon>
        <taxon>Metazoa</taxon>
        <taxon>Spiralia</taxon>
        <taxon>Gnathifera</taxon>
        <taxon>Rotifera</taxon>
        <taxon>Eurotatoria</taxon>
        <taxon>Bdelloidea</taxon>
        <taxon>Philodinida</taxon>
        <taxon>Philodinidae</taxon>
        <taxon>Rotaria</taxon>
    </lineage>
</organism>
<dbReference type="InterPro" id="IPR000182">
    <property type="entry name" value="GNAT_dom"/>
</dbReference>
<dbReference type="EMBL" id="CAJOBO010002949">
    <property type="protein sequence ID" value="CAF4475165.1"/>
    <property type="molecule type" value="Genomic_DNA"/>
</dbReference>
<dbReference type="SUPFAM" id="SSF55729">
    <property type="entry name" value="Acyl-CoA N-acyltransferases (Nat)"/>
    <property type="match status" value="1"/>
</dbReference>
<accession>A0A817R1G1</accession>
<evidence type="ECO:0000259" key="1">
    <source>
        <dbReference type="PROSITE" id="PS51186"/>
    </source>
</evidence>
<dbReference type="EMBL" id="CAJOBQ010002789">
    <property type="protein sequence ID" value="CAF4579113.1"/>
    <property type="molecule type" value="Genomic_DNA"/>
</dbReference>
<comment type="caution">
    <text evidence="2">The sequence shown here is derived from an EMBL/GenBank/DDBJ whole genome shotgun (WGS) entry which is preliminary data.</text>
</comment>
<dbReference type="Proteomes" id="UP000663872">
    <property type="component" value="Unassembled WGS sequence"/>
</dbReference>
<dbReference type="EMBL" id="CAJOBR010002655">
    <property type="protein sequence ID" value="CAF4696201.1"/>
    <property type="molecule type" value="Genomic_DNA"/>
</dbReference>
<dbReference type="Proteomes" id="UP000663869">
    <property type="component" value="Unassembled WGS sequence"/>
</dbReference>
<dbReference type="EMBL" id="CAJNYT010000443">
    <property type="protein sequence ID" value="CAF3349547.1"/>
    <property type="molecule type" value="Genomic_DNA"/>
</dbReference>
<evidence type="ECO:0000313" key="11">
    <source>
        <dbReference type="Proteomes" id="UP000663873"/>
    </source>
</evidence>
<dbReference type="Gene3D" id="3.40.630.30">
    <property type="match status" value="1"/>
</dbReference>
<evidence type="ECO:0000313" key="6">
    <source>
        <dbReference type="EMBL" id="CAF4456951.1"/>
    </source>
</evidence>